<keyword evidence="1" id="KW-0812">Transmembrane</keyword>
<feature type="transmembrane region" description="Helical" evidence="1">
    <location>
        <begin position="41"/>
        <end position="64"/>
    </location>
</feature>
<evidence type="ECO:0000313" key="3">
    <source>
        <dbReference type="Proteomes" id="UP001166293"/>
    </source>
</evidence>
<reference evidence="2" key="1">
    <citation type="submission" date="2021-06" db="EMBL/GenBank/DDBJ databases">
        <title>Thalassococcus sp. CAU 1522 isolated from sea sand, Republic of Korea.</title>
        <authorList>
            <person name="Kim W."/>
        </authorList>
    </citation>
    <scope>NUCLEOTIDE SEQUENCE</scope>
    <source>
        <strain evidence="2">CAU 1522</strain>
    </source>
</reference>
<keyword evidence="3" id="KW-1185">Reference proteome</keyword>
<sequence length="250" mass="27657">MKRGWFEFIRSFPVGVMIGASIGIAYVFALESNWNEAVTEYVLYGLTALVTLGASAIALTTAIWDSESKRDRRLRAAKASLPMALSELMQVAERGIRLSLMDTAVLRDSETGPNVRAELAVSETSLATLKECIESADETSAKWLVNIVAHYQVYVSRIDGAATDRSLGRSEHNRQHDAANWILWASMVAHCFDFARGEDVIPETMDGEQLGHGFLMDLSGSRHHRGVLEEHNDLRARYAPLSAVALSFTR</sequence>
<dbReference type="Proteomes" id="UP001166293">
    <property type="component" value="Unassembled WGS sequence"/>
</dbReference>
<keyword evidence="1" id="KW-1133">Transmembrane helix</keyword>
<keyword evidence="1" id="KW-0472">Membrane</keyword>
<protein>
    <submittedName>
        <fullName evidence="2">Uncharacterized protein</fullName>
    </submittedName>
</protein>
<dbReference type="EMBL" id="JAHRWL010000001">
    <property type="protein sequence ID" value="MBV2359783.1"/>
    <property type="molecule type" value="Genomic_DNA"/>
</dbReference>
<evidence type="ECO:0000256" key="1">
    <source>
        <dbReference type="SAM" id="Phobius"/>
    </source>
</evidence>
<feature type="transmembrane region" description="Helical" evidence="1">
    <location>
        <begin position="12"/>
        <end position="29"/>
    </location>
</feature>
<name>A0ABS6N6Y8_9RHOB</name>
<dbReference type="RefSeq" id="WP_217777578.1">
    <property type="nucleotide sequence ID" value="NZ_JAHRWL010000001.1"/>
</dbReference>
<evidence type="ECO:0000313" key="2">
    <source>
        <dbReference type="EMBL" id="MBV2359783.1"/>
    </source>
</evidence>
<accession>A0ABS6N6Y8</accession>
<gene>
    <name evidence="2" type="ORF">KUH32_08355</name>
</gene>
<comment type="caution">
    <text evidence="2">The sequence shown here is derived from an EMBL/GenBank/DDBJ whole genome shotgun (WGS) entry which is preliminary data.</text>
</comment>
<organism evidence="2 3">
    <name type="scientific">Thalassococcus arenae</name>
    <dbReference type="NCBI Taxonomy" id="2851652"/>
    <lineage>
        <taxon>Bacteria</taxon>
        <taxon>Pseudomonadati</taxon>
        <taxon>Pseudomonadota</taxon>
        <taxon>Alphaproteobacteria</taxon>
        <taxon>Rhodobacterales</taxon>
        <taxon>Roseobacteraceae</taxon>
        <taxon>Thalassococcus</taxon>
    </lineage>
</organism>
<proteinExistence type="predicted"/>